<evidence type="ECO:0000313" key="5">
    <source>
        <dbReference type="Proteomes" id="UP000011087"/>
    </source>
</evidence>
<gene>
    <name evidence="3" type="ORF">GUITHDRAFT_141918</name>
</gene>
<proteinExistence type="predicted"/>
<feature type="compositionally biased region" description="Basic and acidic residues" evidence="2">
    <location>
        <begin position="1"/>
        <end position="12"/>
    </location>
</feature>
<accession>L1IZK8</accession>
<dbReference type="GeneID" id="17298233"/>
<dbReference type="Proteomes" id="UP000011087">
    <property type="component" value="Unassembled WGS sequence"/>
</dbReference>
<keyword evidence="5" id="KW-1185">Reference proteome</keyword>
<dbReference type="AlphaFoldDB" id="L1IZK8"/>
<dbReference type="PaxDb" id="55529-EKX41681"/>
<reference evidence="4" key="3">
    <citation type="submission" date="2015-06" db="UniProtKB">
        <authorList>
            <consortium name="EnsemblProtists"/>
        </authorList>
    </citation>
    <scope>IDENTIFICATION</scope>
</reference>
<evidence type="ECO:0000313" key="4">
    <source>
        <dbReference type="EnsemblProtists" id="EKX41681"/>
    </source>
</evidence>
<name>L1IZK8_GUITC</name>
<dbReference type="HOGENOM" id="CLU_558325_0_0_1"/>
<dbReference type="EnsemblProtists" id="EKX41681">
    <property type="protein sequence ID" value="EKX41681"/>
    <property type="gene ID" value="GUITHDRAFT_141918"/>
</dbReference>
<dbReference type="KEGG" id="gtt:GUITHDRAFT_141918"/>
<feature type="compositionally biased region" description="Basic and acidic residues" evidence="2">
    <location>
        <begin position="56"/>
        <end position="75"/>
    </location>
</feature>
<dbReference type="RefSeq" id="XP_005828661.1">
    <property type="nucleotide sequence ID" value="XM_005828604.1"/>
</dbReference>
<dbReference type="EMBL" id="JH993022">
    <property type="protein sequence ID" value="EKX41681.1"/>
    <property type="molecule type" value="Genomic_DNA"/>
</dbReference>
<evidence type="ECO:0000256" key="1">
    <source>
        <dbReference type="SAM" id="Coils"/>
    </source>
</evidence>
<feature type="compositionally biased region" description="Polar residues" evidence="2">
    <location>
        <begin position="277"/>
        <end position="287"/>
    </location>
</feature>
<organism evidence="3">
    <name type="scientific">Guillardia theta (strain CCMP2712)</name>
    <name type="common">Cryptophyte</name>
    <dbReference type="NCBI Taxonomy" id="905079"/>
    <lineage>
        <taxon>Eukaryota</taxon>
        <taxon>Cryptophyceae</taxon>
        <taxon>Pyrenomonadales</taxon>
        <taxon>Geminigeraceae</taxon>
        <taxon>Guillardia</taxon>
    </lineage>
</organism>
<feature type="region of interest" description="Disordered" evidence="2">
    <location>
        <begin position="1"/>
        <end position="75"/>
    </location>
</feature>
<reference evidence="5" key="2">
    <citation type="submission" date="2012-11" db="EMBL/GenBank/DDBJ databases">
        <authorList>
            <person name="Kuo A."/>
            <person name="Curtis B.A."/>
            <person name="Tanifuji G."/>
            <person name="Burki F."/>
            <person name="Gruber A."/>
            <person name="Irimia M."/>
            <person name="Maruyama S."/>
            <person name="Arias M.C."/>
            <person name="Ball S.G."/>
            <person name="Gile G.H."/>
            <person name="Hirakawa Y."/>
            <person name="Hopkins J.F."/>
            <person name="Rensing S.A."/>
            <person name="Schmutz J."/>
            <person name="Symeonidi A."/>
            <person name="Elias M."/>
            <person name="Eveleigh R.J."/>
            <person name="Herman E.K."/>
            <person name="Klute M.J."/>
            <person name="Nakayama T."/>
            <person name="Obornik M."/>
            <person name="Reyes-Prieto A."/>
            <person name="Armbrust E.V."/>
            <person name="Aves S.J."/>
            <person name="Beiko R.G."/>
            <person name="Coutinho P."/>
            <person name="Dacks J.B."/>
            <person name="Durnford D.G."/>
            <person name="Fast N.M."/>
            <person name="Green B.R."/>
            <person name="Grisdale C."/>
            <person name="Hempe F."/>
            <person name="Henrissat B."/>
            <person name="Hoppner M.P."/>
            <person name="Ishida K.-I."/>
            <person name="Kim E."/>
            <person name="Koreny L."/>
            <person name="Kroth P.G."/>
            <person name="Liu Y."/>
            <person name="Malik S.-B."/>
            <person name="Maier U.G."/>
            <person name="McRose D."/>
            <person name="Mock T."/>
            <person name="Neilson J.A."/>
            <person name="Onodera N.T."/>
            <person name="Poole A.M."/>
            <person name="Pritham E.J."/>
            <person name="Richards T.A."/>
            <person name="Rocap G."/>
            <person name="Roy S.W."/>
            <person name="Sarai C."/>
            <person name="Schaack S."/>
            <person name="Shirato S."/>
            <person name="Slamovits C.H."/>
            <person name="Spencer D.F."/>
            <person name="Suzuki S."/>
            <person name="Worden A.Z."/>
            <person name="Zauner S."/>
            <person name="Barry K."/>
            <person name="Bell C."/>
            <person name="Bharti A.K."/>
            <person name="Crow J.A."/>
            <person name="Grimwood J."/>
            <person name="Kramer R."/>
            <person name="Lindquist E."/>
            <person name="Lucas S."/>
            <person name="Salamov A."/>
            <person name="McFadden G.I."/>
            <person name="Lane C.E."/>
            <person name="Keeling P.J."/>
            <person name="Gray M.W."/>
            <person name="Grigoriev I.V."/>
            <person name="Archibald J.M."/>
        </authorList>
    </citation>
    <scope>NUCLEOTIDE SEQUENCE</scope>
    <source>
        <strain evidence="5">CCMP2712</strain>
    </source>
</reference>
<feature type="coiled-coil region" evidence="1">
    <location>
        <begin position="322"/>
        <end position="412"/>
    </location>
</feature>
<feature type="region of interest" description="Disordered" evidence="2">
    <location>
        <begin position="266"/>
        <end position="295"/>
    </location>
</feature>
<protein>
    <submittedName>
        <fullName evidence="3 4">Uncharacterized protein</fullName>
    </submittedName>
</protein>
<sequence length="489" mass="55902">MQRLRQELRRLADQPLPLPPSLKDRSFDEEEDSFEEARRTRRYASRDGPSFAKTRIYREDDHDKEQERRTREGERSMRPLLKLGEEELGLLRKYNIHIPSLARDELEEAAARHTDRKVREMGSETRPSIAHVGALGEQGPALSMRELSREHENHIPMSWEAKRAFAEAASRSYSYSVRRESSRFSRSSNVLDSHMFDDWMDEQVNRPDDSHGDVEETRMSGQREEATACLPDVNVLIQQLQEQAMHERLRAQISNESANEILSHAVSGRRDQDLAVKTQNQEVQTDESNSDKQQRSDIAGVLKETLHELSLVVKQVRSRLQKEQHKEQVSELNGSIKHLSQQVEEMQVAKRDAQTYIDVLESDCANLRRELETMQSSHSNLSTVEKQQKDLILELTDQLHACREQLRAEKSKLLTGACQFAMQLRQMLAGSAPAVASLLSSPVRSDKLAASGYKDGLLDLEHMLKEIKALKSVLADYLAEKVGQDCAMQ</sequence>
<keyword evidence="1" id="KW-0175">Coiled coil</keyword>
<evidence type="ECO:0000256" key="2">
    <source>
        <dbReference type="SAM" id="MobiDB-lite"/>
    </source>
</evidence>
<reference evidence="3 5" key="1">
    <citation type="journal article" date="2012" name="Nature">
        <title>Algal genomes reveal evolutionary mosaicism and the fate of nucleomorphs.</title>
        <authorList>
            <consortium name="DOE Joint Genome Institute"/>
            <person name="Curtis B.A."/>
            <person name="Tanifuji G."/>
            <person name="Burki F."/>
            <person name="Gruber A."/>
            <person name="Irimia M."/>
            <person name="Maruyama S."/>
            <person name="Arias M.C."/>
            <person name="Ball S.G."/>
            <person name="Gile G.H."/>
            <person name="Hirakawa Y."/>
            <person name="Hopkins J.F."/>
            <person name="Kuo A."/>
            <person name="Rensing S.A."/>
            <person name="Schmutz J."/>
            <person name="Symeonidi A."/>
            <person name="Elias M."/>
            <person name="Eveleigh R.J."/>
            <person name="Herman E.K."/>
            <person name="Klute M.J."/>
            <person name="Nakayama T."/>
            <person name="Obornik M."/>
            <person name="Reyes-Prieto A."/>
            <person name="Armbrust E.V."/>
            <person name="Aves S.J."/>
            <person name="Beiko R.G."/>
            <person name="Coutinho P."/>
            <person name="Dacks J.B."/>
            <person name="Durnford D.G."/>
            <person name="Fast N.M."/>
            <person name="Green B.R."/>
            <person name="Grisdale C.J."/>
            <person name="Hempel F."/>
            <person name="Henrissat B."/>
            <person name="Hoppner M.P."/>
            <person name="Ishida K."/>
            <person name="Kim E."/>
            <person name="Koreny L."/>
            <person name="Kroth P.G."/>
            <person name="Liu Y."/>
            <person name="Malik S.B."/>
            <person name="Maier U.G."/>
            <person name="McRose D."/>
            <person name="Mock T."/>
            <person name="Neilson J.A."/>
            <person name="Onodera N.T."/>
            <person name="Poole A.M."/>
            <person name="Pritham E.J."/>
            <person name="Richards T.A."/>
            <person name="Rocap G."/>
            <person name="Roy S.W."/>
            <person name="Sarai C."/>
            <person name="Schaack S."/>
            <person name="Shirato S."/>
            <person name="Slamovits C.H."/>
            <person name="Spencer D.F."/>
            <person name="Suzuki S."/>
            <person name="Worden A.Z."/>
            <person name="Zauner S."/>
            <person name="Barry K."/>
            <person name="Bell C."/>
            <person name="Bharti A.K."/>
            <person name="Crow J.A."/>
            <person name="Grimwood J."/>
            <person name="Kramer R."/>
            <person name="Lindquist E."/>
            <person name="Lucas S."/>
            <person name="Salamov A."/>
            <person name="McFadden G.I."/>
            <person name="Lane C.E."/>
            <person name="Keeling P.J."/>
            <person name="Gray M.W."/>
            <person name="Grigoriev I.V."/>
            <person name="Archibald J.M."/>
        </authorList>
    </citation>
    <scope>NUCLEOTIDE SEQUENCE</scope>
    <source>
        <strain evidence="3 5">CCMP2712</strain>
    </source>
</reference>
<evidence type="ECO:0000313" key="3">
    <source>
        <dbReference type="EMBL" id="EKX41681.1"/>
    </source>
</evidence>